<comment type="caution">
    <text evidence="2">The sequence shown here is derived from an EMBL/GenBank/DDBJ whole genome shotgun (WGS) entry which is preliminary data.</text>
</comment>
<evidence type="ECO:0000313" key="3">
    <source>
        <dbReference type="Proteomes" id="UP001189429"/>
    </source>
</evidence>
<dbReference type="Proteomes" id="UP001189429">
    <property type="component" value="Unassembled WGS sequence"/>
</dbReference>
<protein>
    <submittedName>
        <fullName evidence="2">Uncharacterized protein</fullName>
    </submittedName>
</protein>
<feature type="non-terminal residue" evidence="2">
    <location>
        <position position="1"/>
    </location>
</feature>
<evidence type="ECO:0000313" key="2">
    <source>
        <dbReference type="EMBL" id="CAK0836852.1"/>
    </source>
</evidence>
<gene>
    <name evidence="2" type="ORF">PCOR1329_LOCUS33218</name>
</gene>
<reference evidence="2" key="1">
    <citation type="submission" date="2023-10" db="EMBL/GenBank/DDBJ databases">
        <authorList>
            <person name="Chen Y."/>
            <person name="Shah S."/>
            <person name="Dougan E. K."/>
            <person name="Thang M."/>
            <person name="Chan C."/>
        </authorList>
    </citation>
    <scope>NUCLEOTIDE SEQUENCE [LARGE SCALE GENOMIC DNA]</scope>
</reference>
<organism evidence="2 3">
    <name type="scientific">Prorocentrum cordatum</name>
    <dbReference type="NCBI Taxonomy" id="2364126"/>
    <lineage>
        <taxon>Eukaryota</taxon>
        <taxon>Sar</taxon>
        <taxon>Alveolata</taxon>
        <taxon>Dinophyceae</taxon>
        <taxon>Prorocentrales</taxon>
        <taxon>Prorocentraceae</taxon>
        <taxon>Prorocentrum</taxon>
    </lineage>
</organism>
<name>A0ABN9SWC5_9DINO</name>
<accession>A0ABN9SWC5</accession>
<proteinExistence type="predicted"/>
<evidence type="ECO:0000256" key="1">
    <source>
        <dbReference type="SAM" id="MobiDB-lite"/>
    </source>
</evidence>
<feature type="region of interest" description="Disordered" evidence="1">
    <location>
        <begin position="1"/>
        <end position="36"/>
    </location>
</feature>
<dbReference type="EMBL" id="CAUYUJ010013869">
    <property type="protein sequence ID" value="CAK0836852.1"/>
    <property type="molecule type" value="Genomic_DNA"/>
</dbReference>
<sequence>RGRRRPAGAPRCGARMASAAPAGQPPGDEGAARVGSPGAGALELEAAAGAWKQPEGGVPGPGRDLQQDIVASCEREVWIKIQDLQLRLQKENEELAAKEEDLLPVALLWVSLFLLTVCSWANIRPRVSIYTFAMGLRREMRRRLHHRESTLGLASRRACGRGQASLRWCVLEALPCPDSSMVNTHFIA</sequence>
<keyword evidence="3" id="KW-1185">Reference proteome</keyword>